<evidence type="ECO:0000256" key="3">
    <source>
        <dbReference type="ARBA" id="ARBA00022827"/>
    </source>
</evidence>
<evidence type="ECO:0000313" key="8">
    <source>
        <dbReference type="Proteomes" id="UP001501353"/>
    </source>
</evidence>
<dbReference type="PANTHER" id="PTHR43104:SF4">
    <property type="entry name" value="L-2-HYDROXYGLUTARATE DEHYDROGENASE, MITOCHONDRIAL"/>
    <property type="match status" value="1"/>
</dbReference>
<keyword evidence="4" id="KW-0560">Oxidoreductase</keyword>
<comment type="caution">
    <text evidence="7">The sequence shown here is derived from an EMBL/GenBank/DDBJ whole genome shotgun (WGS) entry which is preliminary data.</text>
</comment>
<protein>
    <submittedName>
        <fullName evidence="7">NAD(P)/FAD-dependent oxidoreductase</fullName>
    </submittedName>
</protein>
<dbReference type="RefSeq" id="WP_344761299.1">
    <property type="nucleotide sequence ID" value="NZ_BAAAZE010000001.1"/>
</dbReference>
<dbReference type="EMBL" id="BAAAZE010000001">
    <property type="protein sequence ID" value="GAA4011891.1"/>
    <property type="molecule type" value="Genomic_DNA"/>
</dbReference>
<evidence type="ECO:0000259" key="6">
    <source>
        <dbReference type="Pfam" id="PF01266"/>
    </source>
</evidence>
<evidence type="ECO:0000256" key="5">
    <source>
        <dbReference type="ARBA" id="ARBA00037941"/>
    </source>
</evidence>
<reference evidence="8" key="1">
    <citation type="journal article" date="2019" name="Int. J. Syst. Evol. Microbiol.">
        <title>The Global Catalogue of Microorganisms (GCM) 10K type strain sequencing project: providing services to taxonomists for standard genome sequencing and annotation.</title>
        <authorList>
            <consortium name="The Broad Institute Genomics Platform"/>
            <consortium name="The Broad Institute Genome Sequencing Center for Infectious Disease"/>
            <person name="Wu L."/>
            <person name="Ma J."/>
        </authorList>
    </citation>
    <scope>NUCLEOTIDE SEQUENCE [LARGE SCALE GENOMIC DNA]</scope>
    <source>
        <strain evidence="8">JCM 16673</strain>
    </source>
</reference>
<proteinExistence type="inferred from homology"/>
<dbReference type="InterPro" id="IPR036188">
    <property type="entry name" value="FAD/NAD-bd_sf"/>
</dbReference>
<organism evidence="7 8">
    <name type="scientific">Actimicrobium antarcticum</name>
    <dbReference type="NCBI Taxonomy" id="1051899"/>
    <lineage>
        <taxon>Bacteria</taxon>
        <taxon>Pseudomonadati</taxon>
        <taxon>Pseudomonadota</taxon>
        <taxon>Betaproteobacteria</taxon>
        <taxon>Burkholderiales</taxon>
        <taxon>Oxalobacteraceae</taxon>
        <taxon>Actimicrobium</taxon>
    </lineage>
</organism>
<dbReference type="Gene3D" id="3.50.50.60">
    <property type="entry name" value="FAD/NAD(P)-binding domain"/>
    <property type="match status" value="1"/>
</dbReference>
<keyword evidence="2" id="KW-0285">Flavoprotein</keyword>
<comment type="similarity">
    <text evidence="5">Belongs to the L2HGDH family.</text>
</comment>
<dbReference type="Proteomes" id="UP001501353">
    <property type="component" value="Unassembled WGS sequence"/>
</dbReference>
<accession>A0ABP7SHJ3</accession>
<keyword evidence="3" id="KW-0274">FAD</keyword>
<gene>
    <name evidence="7" type="ORF">GCM10022212_01600</name>
</gene>
<dbReference type="Pfam" id="PF01266">
    <property type="entry name" value="DAO"/>
    <property type="match status" value="1"/>
</dbReference>
<sequence>MDRVDCIVIGAGVIGLAIARAMAMAGRDVIIIEAENDIGSGTSSRNSEVVHAGIYYPPTSLKARFCVEGRERLYRYCEQHAIAHQRCGKLIVATNSAQHAGLARIAARAQANGVGEVQHLSGAEAQSMEPQLHCTAALFSPSTGIIDSHGLMTQLLADAEAAGASIAFQSEVVAARVGAGELVLDVVTRDGEALSLLASLVINAAGLAAPRIARHFEGLPEHFVPTAFYSKGNYFSLAAKAPFSTLIYPLPEAGGLGVHLTLDMAGQARFGPDVEWLDIADDREIDFSVDSHRADGFYASIRHYWPALADGTLQPSYAGVRPKLTNGKDDVDFCIQGPGTHGVSGLINLFGIESPGLTASLAIAAHVCNLSGVV</sequence>
<comment type="cofactor">
    <cofactor evidence="1">
        <name>FAD</name>
        <dbReference type="ChEBI" id="CHEBI:57692"/>
    </cofactor>
</comment>
<evidence type="ECO:0000256" key="1">
    <source>
        <dbReference type="ARBA" id="ARBA00001974"/>
    </source>
</evidence>
<evidence type="ECO:0000256" key="2">
    <source>
        <dbReference type="ARBA" id="ARBA00022630"/>
    </source>
</evidence>
<evidence type="ECO:0000313" key="7">
    <source>
        <dbReference type="EMBL" id="GAA4011891.1"/>
    </source>
</evidence>
<feature type="domain" description="FAD dependent oxidoreductase" evidence="6">
    <location>
        <begin position="5"/>
        <end position="369"/>
    </location>
</feature>
<dbReference type="InterPro" id="IPR006076">
    <property type="entry name" value="FAD-dep_OxRdtase"/>
</dbReference>
<dbReference type="PANTHER" id="PTHR43104">
    <property type="entry name" value="L-2-HYDROXYGLUTARATE DEHYDROGENASE, MITOCHONDRIAL"/>
    <property type="match status" value="1"/>
</dbReference>
<dbReference type="Gene3D" id="3.30.9.10">
    <property type="entry name" value="D-Amino Acid Oxidase, subunit A, domain 2"/>
    <property type="match status" value="1"/>
</dbReference>
<keyword evidence="8" id="KW-1185">Reference proteome</keyword>
<dbReference type="SUPFAM" id="SSF51905">
    <property type="entry name" value="FAD/NAD(P)-binding domain"/>
    <property type="match status" value="1"/>
</dbReference>
<evidence type="ECO:0000256" key="4">
    <source>
        <dbReference type="ARBA" id="ARBA00023002"/>
    </source>
</evidence>
<name>A0ABP7SHJ3_9BURK</name>